<evidence type="ECO:0000313" key="3">
    <source>
        <dbReference type="Proteomes" id="UP001149074"/>
    </source>
</evidence>
<sequence>MGEEEFLEAFKRHVLRDSVPSPFVSTLSSLLTPIHRALHRQDGASVAVIDSSKLSVEKKLYKAVRLVELTNTSLKNWKGYGEYEVWEETNPSSIVCSFSITSLMETGERDADIGRFLQIPMIRSKRYCTRFLRSKLAQNIKSYK</sequence>
<organism evidence="2 3">
    <name type="scientific">Penicillium argentinense</name>
    <dbReference type="NCBI Taxonomy" id="1131581"/>
    <lineage>
        <taxon>Eukaryota</taxon>
        <taxon>Fungi</taxon>
        <taxon>Dikarya</taxon>
        <taxon>Ascomycota</taxon>
        <taxon>Pezizomycotina</taxon>
        <taxon>Eurotiomycetes</taxon>
        <taxon>Eurotiomycetidae</taxon>
        <taxon>Eurotiales</taxon>
        <taxon>Aspergillaceae</taxon>
        <taxon>Penicillium</taxon>
    </lineage>
</organism>
<keyword evidence="3" id="KW-1185">Reference proteome</keyword>
<gene>
    <name evidence="2" type="ORF">N7532_003787</name>
</gene>
<dbReference type="EMBL" id="JAPQKI010000004">
    <property type="protein sequence ID" value="KAJ5103258.1"/>
    <property type="molecule type" value="Genomic_DNA"/>
</dbReference>
<reference evidence="2" key="2">
    <citation type="journal article" date="2023" name="IMA Fungus">
        <title>Comparative genomic study of the Penicillium genus elucidates a diverse pangenome and 15 lateral gene transfer events.</title>
        <authorList>
            <person name="Petersen C."/>
            <person name="Sorensen T."/>
            <person name="Nielsen M.R."/>
            <person name="Sondergaard T.E."/>
            <person name="Sorensen J.L."/>
            <person name="Fitzpatrick D.A."/>
            <person name="Frisvad J.C."/>
            <person name="Nielsen K.L."/>
        </authorList>
    </citation>
    <scope>NUCLEOTIDE SEQUENCE</scope>
    <source>
        <strain evidence="2">IBT 30761</strain>
    </source>
</reference>
<dbReference type="RefSeq" id="XP_056476638.1">
    <property type="nucleotide sequence ID" value="XM_056616281.1"/>
</dbReference>
<dbReference type="InterPro" id="IPR056009">
    <property type="entry name" value="DUF7587"/>
</dbReference>
<feature type="domain" description="DUF7587" evidence="1">
    <location>
        <begin position="3"/>
        <end position="103"/>
    </location>
</feature>
<dbReference type="Proteomes" id="UP001149074">
    <property type="component" value="Unassembled WGS sequence"/>
</dbReference>
<name>A0A9W9KF11_9EURO</name>
<proteinExistence type="predicted"/>
<comment type="caution">
    <text evidence="2">The sequence shown here is derived from an EMBL/GenBank/DDBJ whole genome shotgun (WGS) entry which is preliminary data.</text>
</comment>
<reference evidence="2" key="1">
    <citation type="submission" date="2022-11" db="EMBL/GenBank/DDBJ databases">
        <authorList>
            <person name="Petersen C."/>
        </authorList>
    </citation>
    <scope>NUCLEOTIDE SEQUENCE</scope>
    <source>
        <strain evidence="2">IBT 30761</strain>
    </source>
</reference>
<protein>
    <recommendedName>
        <fullName evidence="1">DUF7587 domain-containing protein</fullName>
    </recommendedName>
</protein>
<evidence type="ECO:0000259" key="1">
    <source>
        <dbReference type="Pfam" id="PF24494"/>
    </source>
</evidence>
<dbReference type="OrthoDB" id="5397734at2759"/>
<dbReference type="Pfam" id="PF24494">
    <property type="entry name" value="DUF7587"/>
    <property type="match status" value="1"/>
</dbReference>
<accession>A0A9W9KF11</accession>
<evidence type="ECO:0000313" key="2">
    <source>
        <dbReference type="EMBL" id="KAJ5103258.1"/>
    </source>
</evidence>
<dbReference type="AlphaFoldDB" id="A0A9W9KF11"/>
<dbReference type="GeneID" id="81355260"/>